<evidence type="ECO:0000256" key="1">
    <source>
        <dbReference type="ARBA" id="ARBA00006274"/>
    </source>
</evidence>
<dbReference type="GO" id="GO:0005886">
    <property type="term" value="C:plasma membrane"/>
    <property type="evidence" value="ECO:0007669"/>
    <property type="project" value="UniProtKB-SubCell"/>
</dbReference>
<dbReference type="InterPro" id="IPR001303">
    <property type="entry name" value="Aldolase_II/adducin_N"/>
</dbReference>
<evidence type="ECO:0000256" key="2">
    <source>
        <dbReference type="SAM" id="MobiDB-lite"/>
    </source>
</evidence>
<dbReference type="PANTHER" id="PTHR10672:SF3">
    <property type="entry name" value="PROTEIN HU-LI TAI SHAO"/>
    <property type="match status" value="1"/>
</dbReference>
<accession>A0A0X3QA63</accession>
<evidence type="ECO:0000259" key="3">
    <source>
        <dbReference type="SMART" id="SM01007"/>
    </source>
</evidence>
<dbReference type="Pfam" id="PF00596">
    <property type="entry name" value="Aldolase_II"/>
    <property type="match status" value="1"/>
</dbReference>
<feature type="region of interest" description="Disordered" evidence="2">
    <location>
        <begin position="488"/>
        <end position="507"/>
    </location>
</feature>
<dbReference type="Gene3D" id="3.40.225.10">
    <property type="entry name" value="Class II aldolase/adducin N-terminal domain"/>
    <property type="match status" value="1"/>
</dbReference>
<dbReference type="GO" id="GO:0005856">
    <property type="term" value="C:cytoskeleton"/>
    <property type="evidence" value="ECO:0007669"/>
    <property type="project" value="TreeGrafter"/>
</dbReference>
<protein>
    <submittedName>
        <fullName evidence="4">Alpha-adducin</fullName>
    </submittedName>
</protein>
<dbReference type="AlphaFoldDB" id="A0A0X3QA63"/>
<proteinExistence type="inferred from homology"/>
<dbReference type="InterPro" id="IPR051017">
    <property type="entry name" value="Aldolase-II_Adducin_sf"/>
</dbReference>
<organism evidence="4">
    <name type="scientific">Schistocephalus solidus</name>
    <name type="common">Tapeworm</name>
    <dbReference type="NCBI Taxonomy" id="70667"/>
    <lineage>
        <taxon>Eukaryota</taxon>
        <taxon>Metazoa</taxon>
        <taxon>Spiralia</taxon>
        <taxon>Lophotrochozoa</taxon>
        <taxon>Platyhelminthes</taxon>
        <taxon>Cestoda</taxon>
        <taxon>Eucestoda</taxon>
        <taxon>Diphyllobothriidea</taxon>
        <taxon>Diphyllobothriidae</taxon>
        <taxon>Schistocephalus</taxon>
    </lineage>
</organism>
<sequence>MPAIVVEDGAARSEKFIDSIDPDDPEYIRQIIRPAEIKEDLNLMEQRRRVSRVLKSEAFRKELEDIIETFNRSNDSTGLNSSLLSLQHLTELLSVAPGKRPLTGGGFTKGGQAGVIPINDLRGVDASCYSRRERLLRCKLASVYRLIDLFGWNTSIYNHATVRLSRNEEHFLINPFGLLDHEVTASSLIKLDSQGQILDPGSTVLGVHQTGWLLHSAVHAARPDIRCVIHLGTPATIAVSCMKSGLLPLSQEAIILGDVGYYSGTPALSIELASDCGNTASVDVSAERAAINEALGPDTHILFVRCRGLLALGDTIEEAWHYATNAVRACETQLRLASLGTENLVLPPANVRQRAYEAWRTSDMGGVSGPQAALAIRIASARSASPNRKDGYLSDSSIGPAGGTGCTRPWRLGELEFEALMRHLDNGGYRTGHLYRRDPQSSPERSRRTLDRSGACSPGVRHYDDVEVPPFASSAAATIAQYYDEGAFSGDESEIPRPGTLRRQWSDHPWFNTPNSYSKEVSTLPGRQPVAHWVSDREATLQSQITSGSRLPPPTPFRPLTPAAIPLGSTGGHSSTPSAPTSYNRFAPQGANPKEFKEQQKKLKDKYYHDTNTAGPQSRLLDGLTWDEARRIRDDALGKALGPGAVSASISATSQPTVAAASKAILQRDVRDAAIVYDGVYVKQNPFGQVTDEELEAYKKEIELKSNPALYAEWLSSQKALETPSKQVQVSASATDAESRLSPPPTAGAITSEASEVEESAVSDKKVKKKRRFKLLSFPRKSRAKEKKGGS</sequence>
<dbReference type="PANTHER" id="PTHR10672">
    <property type="entry name" value="ADDUCIN"/>
    <property type="match status" value="1"/>
</dbReference>
<name>A0A0X3QA63_SCHSO</name>
<feature type="domain" description="Class II aldolase/adducin N-terminal" evidence="3">
    <location>
        <begin position="138"/>
        <end position="334"/>
    </location>
</feature>
<gene>
    <name evidence="4" type="primary">ADDA</name>
    <name evidence="4" type="ORF">TR115113</name>
</gene>
<feature type="compositionally biased region" description="Polar residues" evidence="2">
    <location>
        <begin position="726"/>
        <end position="736"/>
    </location>
</feature>
<feature type="compositionally biased region" description="Basic and acidic residues" evidence="2">
    <location>
        <begin position="435"/>
        <end position="451"/>
    </location>
</feature>
<feature type="compositionally biased region" description="Polar residues" evidence="2">
    <location>
        <begin position="572"/>
        <end position="584"/>
    </location>
</feature>
<dbReference type="GO" id="GO:0051015">
    <property type="term" value="F:actin filament binding"/>
    <property type="evidence" value="ECO:0007669"/>
    <property type="project" value="TreeGrafter"/>
</dbReference>
<evidence type="ECO:0000313" key="4">
    <source>
        <dbReference type="EMBL" id="JAP57662.1"/>
    </source>
</evidence>
<feature type="region of interest" description="Disordered" evidence="2">
    <location>
        <begin position="726"/>
        <end position="763"/>
    </location>
</feature>
<dbReference type="InterPro" id="IPR036409">
    <property type="entry name" value="Aldolase_II/adducin_N_sf"/>
</dbReference>
<dbReference type="SMART" id="SM01007">
    <property type="entry name" value="Aldolase_II"/>
    <property type="match status" value="1"/>
</dbReference>
<feature type="region of interest" description="Disordered" evidence="2">
    <location>
        <begin position="563"/>
        <end position="602"/>
    </location>
</feature>
<dbReference type="EMBL" id="GEEE01005563">
    <property type="protein sequence ID" value="JAP57662.1"/>
    <property type="molecule type" value="Transcribed_RNA"/>
</dbReference>
<dbReference type="SUPFAM" id="SSF53639">
    <property type="entry name" value="AraD/HMP-PK domain-like"/>
    <property type="match status" value="1"/>
</dbReference>
<feature type="region of interest" description="Disordered" evidence="2">
    <location>
        <begin position="428"/>
        <end position="461"/>
    </location>
</feature>
<dbReference type="GO" id="GO:0014069">
    <property type="term" value="C:postsynaptic density"/>
    <property type="evidence" value="ECO:0007669"/>
    <property type="project" value="TreeGrafter"/>
</dbReference>
<reference evidence="4" key="1">
    <citation type="submission" date="2016-01" db="EMBL/GenBank/DDBJ databases">
        <title>Reference transcriptome for the parasite Schistocephalus solidus: insights into the molecular evolution of parasitism.</title>
        <authorList>
            <person name="Hebert F.O."/>
            <person name="Grambauer S."/>
            <person name="Barber I."/>
            <person name="Landry C.R."/>
            <person name="Aubin-Horth N."/>
        </authorList>
    </citation>
    <scope>NUCLEOTIDE SEQUENCE</scope>
</reference>
<comment type="similarity">
    <text evidence="1">Belongs to the aldolase class II family. Adducin subfamily.</text>
</comment>